<evidence type="ECO:0000256" key="5">
    <source>
        <dbReference type="ARBA" id="ARBA00023251"/>
    </source>
</evidence>
<comment type="similarity">
    <text evidence="6">Belongs to the ABC-2 integral membrane protein family.</text>
</comment>
<feature type="transmembrane region" description="Helical" evidence="6">
    <location>
        <begin position="150"/>
        <end position="177"/>
    </location>
</feature>
<evidence type="ECO:0000256" key="3">
    <source>
        <dbReference type="ARBA" id="ARBA00022989"/>
    </source>
</evidence>
<dbReference type="GO" id="GO:0043190">
    <property type="term" value="C:ATP-binding cassette (ABC) transporter complex"/>
    <property type="evidence" value="ECO:0007669"/>
    <property type="project" value="InterPro"/>
</dbReference>
<feature type="transmembrane region" description="Helical" evidence="6">
    <location>
        <begin position="38"/>
        <end position="58"/>
    </location>
</feature>
<dbReference type="GO" id="GO:0046677">
    <property type="term" value="P:response to antibiotic"/>
    <property type="evidence" value="ECO:0007669"/>
    <property type="project" value="UniProtKB-KW"/>
</dbReference>
<gene>
    <name evidence="8" type="ordered locus">SVEN_6265</name>
</gene>
<dbReference type="eggNOG" id="COG0842">
    <property type="taxonomic scope" value="Bacteria"/>
</dbReference>
<dbReference type="PATRIC" id="fig|953739.5.peg.1472"/>
<evidence type="ECO:0000256" key="6">
    <source>
        <dbReference type="RuleBase" id="RU361157"/>
    </source>
</evidence>
<evidence type="ECO:0000256" key="4">
    <source>
        <dbReference type="ARBA" id="ARBA00023136"/>
    </source>
</evidence>
<name>F2RDQ9_STRVP</name>
<dbReference type="PROSITE" id="PS51012">
    <property type="entry name" value="ABC_TM2"/>
    <property type="match status" value="1"/>
</dbReference>
<keyword evidence="3 6" id="KW-1133">Transmembrane helix</keyword>
<feature type="domain" description="ABC transmembrane type-2" evidence="7">
    <location>
        <begin position="38"/>
        <end position="270"/>
    </location>
</feature>
<reference evidence="8 9" key="1">
    <citation type="journal article" date="2011" name="BMC Genomics">
        <title>Genome-wide analysis of the role of GlnR in Streptomyces venezuelae provides new insights into global nitrogen regulation in actinomycetes.</title>
        <authorList>
            <person name="Pullan S.T."/>
            <person name="Bibb M.J."/>
            <person name="Merrick M."/>
        </authorList>
    </citation>
    <scope>NUCLEOTIDE SEQUENCE [LARGE SCALE GENOMIC DNA]</scope>
    <source>
        <strain evidence="9">ATCC 10712 / CBS 650.69 / DSM 40230 / JCM 4526 / NBRC 13096 / PD 04745</strain>
    </source>
</reference>
<comment type="subcellular location">
    <subcellularLocation>
        <location evidence="6">Cell membrane</location>
        <topology evidence="6">Multi-pass membrane protein</topology>
    </subcellularLocation>
    <subcellularLocation>
        <location evidence="1">Membrane</location>
        <topology evidence="1">Multi-pass membrane protein</topology>
    </subcellularLocation>
</comment>
<feature type="transmembrane region" description="Helical" evidence="6">
    <location>
        <begin position="117"/>
        <end position="144"/>
    </location>
</feature>
<dbReference type="InterPro" id="IPR047817">
    <property type="entry name" value="ABC2_TM_bact-type"/>
</dbReference>
<evidence type="ECO:0000256" key="2">
    <source>
        <dbReference type="ARBA" id="ARBA00022692"/>
    </source>
</evidence>
<feature type="transmembrane region" description="Helical" evidence="6">
    <location>
        <begin position="247"/>
        <end position="267"/>
    </location>
</feature>
<sequence>MMATTLVPPRRPAPPVALAVESLAVAGRRLNRLRQAPGRLIGIIMNPLVSMIVLGYLFQGSLSVTGGSDYQTYMFAGVAAQVGLAGIGPTAVAVAADLRGGLVDRFRSLPIARPSVLLGHTLGDLAVGLIGLAVVTALGVLFGWRPERGPLAVFAGFALLAVFMYAMLWVGVLLGLFSRNMETINVVAGLVTVLLSFLSNAFQSVDRLPSWLRPIADWNPVSAVVTRTRELWGNPTATGGSFPGEHASLAVAISLSAVFVVTVLLSLRRFRTAAS</sequence>
<dbReference type="HOGENOM" id="CLU_039483_2_0_11"/>
<protein>
    <recommendedName>
        <fullName evidence="6">Transport permease protein</fullName>
    </recommendedName>
</protein>
<dbReference type="GO" id="GO:0140359">
    <property type="term" value="F:ABC-type transporter activity"/>
    <property type="evidence" value="ECO:0007669"/>
    <property type="project" value="InterPro"/>
</dbReference>
<organism evidence="8 9">
    <name type="scientific">Streptomyces venezuelae (strain ATCC 10712 / CBS 650.69 / DSM 40230 / JCM 4526 / NBRC 13096 / PD 04745)</name>
    <dbReference type="NCBI Taxonomy" id="953739"/>
    <lineage>
        <taxon>Bacteria</taxon>
        <taxon>Bacillati</taxon>
        <taxon>Actinomycetota</taxon>
        <taxon>Actinomycetes</taxon>
        <taxon>Kitasatosporales</taxon>
        <taxon>Streptomycetaceae</taxon>
        <taxon>Streptomyces</taxon>
    </lineage>
</organism>
<evidence type="ECO:0000259" key="7">
    <source>
        <dbReference type="PROSITE" id="PS51012"/>
    </source>
</evidence>
<keyword evidence="4 6" id="KW-0472">Membrane</keyword>
<dbReference type="PANTHER" id="PTHR43229:SF2">
    <property type="entry name" value="NODULATION PROTEIN J"/>
    <property type="match status" value="1"/>
</dbReference>
<dbReference type="InterPro" id="IPR013525">
    <property type="entry name" value="ABC2_TM"/>
</dbReference>
<dbReference type="AlphaFoldDB" id="F2RDQ9"/>
<dbReference type="STRING" id="953739.SVEN_6265"/>
<dbReference type="InterPro" id="IPR051784">
    <property type="entry name" value="Nod_factor_ABC_transporter"/>
</dbReference>
<dbReference type="Pfam" id="PF01061">
    <property type="entry name" value="ABC2_membrane"/>
    <property type="match status" value="1"/>
</dbReference>
<keyword evidence="9" id="KW-1185">Reference proteome</keyword>
<dbReference type="Proteomes" id="UP000006854">
    <property type="component" value="Chromosome"/>
</dbReference>
<dbReference type="PANTHER" id="PTHR43229">
    <property type="entry name" value="NODULATION PROTEIN J"/>
    <property type="match status" value="1"/>
</dbReference>
<dbReference type="PIRSF" id="PIRSF006648">
    <property type="entry name" value="DrrB"/>
    <property type="match status" value="1"/>
</dbReference>
<keyword evidence="6" id="KW-0813">Transport</keyword>
<dbReference type="EMBL" id="FR845719">
    <property type="protein sequence ID" value="CCA59551.1"/>
    <property type="molecule type" value="Genomic_DNA"/>
</dbReference>
<keyword evidence="5" id="KW-0046">Antibiotic resistance</keyword>
<dbReference type="InterPro" id="IPR000412">
    <property type="entry name" value="ABC_2_transport"/>
</dbReference>
<accession>F2RDQ9</accession>
<feature type="transmembrane region" description="Helical" evidence="6">
    <location>
        <begin position="70"/>
        <end position="96"/>
    </location>
</feature>
<evidence type="ECO:0000256" key="1">
    <source>
        <dbReference type="ARBA" id="ARBA00004141"/>
    </source>
</evidence>
<keyword evidence="6" id="KW-1003">Cell membrane</keyword>
<proteinExistence type="inferred from homology"/>
<dbReference type="KEGG" id="sve:SVEN_6265"/>
<feature type="transmembrane region" description="Helical" evidence="6">
    <location>
        <begin position="184"/>
        <end position="202"/>
    </location>
</feature>
<keyword evidence="2 6" id="KW-0812">Transmembrane</keyword>
<evidence type="ECO:0000313" key="9">
    <source>
        <dbReference type="Proteomes" id="UP000006854"/>
    </source>
</evidence>
<evidence type="ECO:0000313" key="8">
    <source>
        <dbReference type="EMBL" id="CCA59551.1"/>
    </source>
</evidence>